<evidence type="ECO:0000256" key="9">
    <source>
        <dbReference type="ARBA" id="ARBA00023242"/>
    </source>
</evidence>
<dbReference type="RefSeq" id="XP_030755109.1">
    <property type="nucleotide sequence ID" value="XM_030899249.1"/>
</dbReference>
<organism evidence="13 14">
    <name type="scientific">Sitophilus oryzae</name>
    <name type="common">Rice weevil</name>
    <name type="synonym">Curculio oryzae</name>
    <dbReference type="NCBI Taxonomy" id="7048"/>
    <lineage>
        <taxon>Eukaryota</taxon>
        <taxon>Metazoa</taxon>
        <taxon>Ecdysozoa</taxon>
        <taxon>Arthropoda</taxon>
        <taxon>Hexapoda</taxon>
        <taxon>Insecta</taxon>
        <taxon>Pterygota</taxon>
        <taxon>Neoptera</taxon>
        <taxon>Endopterygota</taxon>
        <taxon>Coleoptera</taxon>
        <taxon>Polyphaga</taxon>
        <taxon>Cucujiformia</taxon>
        <taxon>Curculionidae</taxon>
        <taxon>Dryophthorinae</taxon>
        <taxon>Sitophilus</taxon>
    </lineage>
</organism>
<feature type="domain" description="C2H2-type" evidence="12">
    <location>
        <begin position="543"/>
        <end position="570"/>
    </location>
</feature>
<feature type="domain" description="C2H2-type" evidence="12">
    <location>
        <begin position="516"/>
        <end position="543"/>
    </location>
</feature>
<protein>
    <submittedName>
        <fullName evidence="14">Gastrula zinc finger protein XlCGF57.1-like</fullName>
    </submittedName>
</protein>
<dbReference type="SMART" id="SM00355">
    <property type="entry name" value="ZnF_C2H2"/>
    <property type="match status" value="13"/>
</dbReference>
<dbReference type="PROSITE" id="PS00028">
    <property type="entry name" value="ZINC_FINGER_C2H2_1"/>
    <property type="match status" value="10"/>
</dbReference>
<evidence type="ECO:0000256" key="2">
    <source>
        <dbReference type="ARBA" id="ARBA00022723"/>
    </source>
</evidence>
<dbReference type="PANTHER" id="PTHR24399:SF23">
    <property type="entry name" value="C2H2-TYPE DOMAIN-CONTAINING PROTEIN"/>
    <property type="match status" value="1"/>
</dbReference>
<keyword evidence="13" id="KW-1185">Reference proteome</keyword>
<evidence type="ECO:0000256" key="7">
    <source>
        <dbReference type="ARBA" id="ARBA00023125"/>
    </source>
</evidence>
<dbReference type="PANTHER" id="PTHR24399">
    <property type="entry name" value="ZINC FINGER AND BTB DOMAIN-CONTAINING"/>
    <property type="match status" value="1"/>
</dbReference>
<evidence type="ECO:0000259" key="12">
    <source>
        <dbReference type="PROSITE" id="PS50157"/>
    </source>
</evidence>
<dbReference type="Proteomes" id="UP000504635">
    <property type="component" value="Unplaced"/>
</dbReference>
<evidence type="ECO:0000256" key="10">
    <source>
        <dbReference type="PROSITE-ProRule" id="PRU00042"/>
    </source>
</evidence>
<evidence type="ECO:0000256" key="6">
    <source>
        <dbReference type="ARBA" id="ARBA00023015"/>
    </source>
</evidence>
<evidence type="ECO:0000256" key="5">
    <source>
        <dbReference type="ARBA" id="ARBA00022833"/>
    </source>
</evidence>
<keyword evidence="3" id="KW-0677">Repeat</keyword>
<dbReference type="FunFam" id="3.30.160.60:FF:000110">
    <property type="entry name" value="Zinc finger protein-like"/>
    <property type="match status" value="1"/>
</dbReference>
<dbReference type="GO" id="GO:0002682">
    <property type="term" value="P:regulation of immune system process"/>
    <property type="evidence" value="ECO:0007669"/>
    <property type="project" value="TreeGrafter"/>
</dbReference>
<keyword evidence="9" id="KW-0539">Nucleus</keyword>
<gene>
    <name evidence="14" type="primary">LOC115881671</name>
</gene>
<dbReference type="SUPFAM" id="SSF57667">
    <property type="entry name" value="beta-beta-alpha zinc fingers"/>
    <property type="match status" value="6"/>
</dbReference>
<dbReference type="GO" id="GO:0000978">
    <property type="term" value="F:RNA polymerase II cis-regulatory region sequence-specific DNA binding"/>
    <property type="evidence" value="ECO:0007669"/>
    <property type="project" value="TreeGrafter"/>
</dbReference>
<dbReference type="InterPro" id="IPR013087">
    <property type="entry name" value="Znf_C2H2_type"/>
</dbReference>
<dbReference type="Pfam" id="PF13912">
    <property type="entry name" value="zf-C2H2_6"/>
    <property type="match status" value="2"/>
</dbReference>
<keyword evidence="8" id="KW-0804">Transcription</keyword>
<dbReference type="GO" id="GO:0001817">
    <property type="term" value="P:regulation of cytokine production"/>
    <property type="evidence" value="ECO:0007669"/>
    <property type="project" value="TreeGrafter"/>
</dbReference>
<name>A0A6J2XWV8_SITOR</name>
<dbReference type="Pfam" id="PF00096">
    <property type="entry name" value="zf-C2H2"/>
    <property type="match status" value="5"/>
</dbReference>
<keyword evidence="7" id="KW-0238">DNA-binding</keyword>
<feature type="domain" description="C2H2-type" evidence="12">
    <location>
        <begin position="249"/>
        <end position="276"/>
    </location>
</feature>
<reference evidence="14" key="1">
    <citation type="submission" date="2025-08" db="UniProtKB">
        <authorList>
            <consortium name="RefSeq"/>
        </authorList>
    </citation>
    <scope>IDENTIFICATION</scope>
    <source>
        <tissue evidence="14">Gonads</tissue>
    </source>
</reference>
<dbReference type="OrthoDB" id="6077919at2759"/>
<evidence type="ECO:0000256" key="4">
    <source>
        <dbReference type="ARBA" id="ARBA00022771"/>
    </source>
</evidence>
<keyword evidence="6" id="KW-0805">Transcription regulation</keyword>
<feature type="compositionally biased region" description="Basic and acidic residues" evidence="11">
    <location>
        <begin position="111"/>
        <end position="124"/>
    </location>
</feature>
<accession>A0A6J2XWV8</accession>
<evidence type="ECO:0000256" key="11">
    <source>
        <dbReference type="SAM" id="MobiDB-lite"/>
    </source>
</evidence>
<evidence type="ECO:0000313" key="14">
    <source>
        <dbReference type="RefSeq" id="XP_030755109.1"/>
    </source>
</evidence>
<dbReference type="GO" id="GO:0005654">
    <property type="term" value="C:nucleoplasm"/>
    <property type="evidence" value="ECO:0007669"/>
    <property type="project" value="TreeGrafter"/>
</dbReference>
<keyword evidence="4 10" id="KW-0863">Zinc-finger</keyword>
<feature type="domain" description="C2H2-type" evidence="12">
    <location>
        <begin position="460"/>
        <end position="487"/>
    </location>
</feature>
<dbReference type="GeneID" id="115881671"/>
<keyword evidence="2" id="KW-0479">Metal-binding</keyword>
<dbReference type="GO" id="GO:0001227">
    <property type="term" value="F:DNA-binding transcription repressor activity, RNA polymerase II-specific"/>
    <property type="evidence" value="ECO:0007669"/>
    <property type="project" value="TreeGrafter"/>
</dbReference>
<feature type="domain" description="C2H2-type" evidence="12">
    <location>
        <begin position="433"/>
        <end position="460"/>
    </location>
</feature>
<keyword evidence="5" id="KW-0862">Zinc</keyword>
<evidence type="ECO:0000256" key="3">
    <source>
        <dbReference type="ARBA" id="ARBA00022737"/>
    </source>
</evidence>
<dbReference type="FunFam" id="3.30.160.60:FF:000759">
    <property type="entry name" value="zinc finger protein 16"/>
    <property type="match status" value="1"/>
</dbReference>
<proteinExistence type="predicted"/>
<feature type="region of interest" description="Disordered" evidence="11">
    <location>
        <begin position="102"/>
        <end position="134"/>
    </location>
</feature>
<comment type="subcellular location">
    <subcellularLocation>
        <location evidence="1">Nucleus</location>
    </subcellularLocation>
</comment>
<dbReference type="PROSITE" id="PS50157">
    <property type="entry name" value="ZINC_FINGER_C2H2_2"/>
    <property type="match status" value="9"/>
</dbReference>
<evidence type="ECO:0000313" key="13">
    <source>
        <dbReference type="Proteomes" id="UP000504635"/>
    </source>
</evidence>
<dbReference type="GO" id="GO:0008270">
    <property type="term" value="F:zinc ion binding"/>
    <property type="evidence" value="ECO:0007669"/>
    <property type="project" value="UniProtKB-KW"/>
</dbReference>
<feature type="domain" description="C2H2-type" evidence="12">
    <location>
        <begin position="405"/>
        <end position="432"/>
    </location>
</feature>
<dbReference type="InterPro" id="IPR036236">
    <property type="entry name" value="Znf_C2H2_sf"/>
</dbReference>
<sequence length="601" mass="70036">MDLDIRLEGNIEDYCFACLKIQQPVEDISNNELVLDNFKRVFNIEVELISGSKKNLCNICLNKLNDASEFHTQLSYSILYLDEYIKSQKTLIEVKHEDEKSQLEVDDYDNDERSNDNEEVKNEDSDSESDNEPLSRLIEKNVPFNAKLKKVPTKIIIEAIEEYQNKCRENSNCIACDFKGVSIRNLSCHMIHKHKEMKADWCSRCNKLVEDVETHRKTHSNKTYCKFCRKNVTRCHYMEHLKNHAGLRYSCKKCQKKFITQKALNEHSAQHIKEKPFQCPNCPKSFKLLKSLEDHISLHGRYTCDMCNKHFEISEMLASHLCNGISIKKCDIDALDDKTNSNDLNKNRCCVELNEDVQEDIKNNINIKIEAKKVEDLTCHFCQKIYKTAYKLQKHIEGHMGLYTATCRYCGKGFTCNSDLANHERVHTKEKPFICNVCGKGFVSGATLRIHLKQHTGKPEECDLCHKRFCRKSELRLHQQKHRGERPFLCTECGKSFAQKSHLTCHLTMHSDDRPYSCTICEKSFKKKELLKHHTKLHGEKKFKCTVCYYECHKSYRLQQHMKMHDGKVDLKKNICQLCSKGFSTVSLLNNHMTNVHNVIV</sequence>
<feature type="domain" description="C2H2-type" evidence="12">
    <location>
        <begin position="277"/>
        <end position="299"/>
    </location>
</feature>
<dbReference type="FunFam" id="3.30.160.60:FF:000100">
    <property type="entry name" value="Zinc finger 45-like"/>
    <property type="match status" value="1"/>
</dbReference>
<dbReference type="FunFam" id="3.30.160.60:FF:001465">
    <property type="entry name" value="Zinc finger protein 560"/>
    <property type="match status" value="1"/>
</dbReference>
<evidence type="ECO:0000256" key="8">
    <source>
        <dbReference type="ARBA" id="ARBA00023163"/>
    </source>
</evidence>
<feature type="domain" description="C2H2-type" evidence="12">
    <location>
        <begin position="574"/>
        <end position="597"/>
    </location>
</feature>
<evidence type="ECO:0000256" key="1">
    <source>
        <dbReference type="ARBA" id="ARBA00004123"/>
    </source>
</evidence>
<feature type="domain" description="C2H2-type" evidence="12">
    <location>
        <begin position="488"/>
        <end position="515"/>
    </location>
</feature>
<dbReference type="InParanoid" id="A0A6J2XWV8"/>
<dbReference type="AlphaFoldDB" id="A0A6J2XWV8"/>
<dbReference type="Gene3D" id="3.30.160.60">
    <property type="entry name" value="Classic Zinc Finger"/>
    <property type="match status" value="8"/>
</dbReference>
<dbReference type="KEGG" id="soy:115881671"/>